<name>A0AAF1BLB3_9TREE</name>
<dbReference type="InterPro" id="IPR038704">
    <property type="entry name" value="YEAST_sf"/>
</dbReference>
<dbReference type="Gene3D" id="2.60.40.1970">
    <property type="entry name" value="YEATS domain"/>
    <property type="match status" value="1"/>
</dbReference>
<feature type="region of interest" description="Disordered" evidence="4">
    <location>
        <begin position="272"/>
        <end position="346"/>
    </location>
</feature>
<evidence type="ECO:0000256" key="4">
    <source>
        <dbReference type="SAM" id="MobiDB-lite"/>
    </source>
</evidence>
<keyword evidence="3" id="KW-0805">Transcription regulation</keyword>
<dbReference type="InterPro" id="IPR055129">
    <property type="entry name" value="YEATS_dom"/>
</dbReference>
<dbReference type="PANTHER" id="PTHR23195">
    <property type="entry name" value="YEATS DOMAIN"/>
    <property type="match status" value="1"/>
</dbReference>
<gene>
    <name evidence="3 6" type="primary">YAF9</name>
    <name evidence="6" type="ORF">LOC62_04G005495</name>
</gene>
<feature type="region of interest" description="Disordered" evidence="4">
    <location>
        <begin position="151"/>
        <end position="228"/>
    </location>
</feature>
<evidence type="ECO:0000313" key="6">
    <source>
        <dbReference type="EMBL" id="WOO81990.1"/>
    </source>
</evidence>
<keyword evidence="3" id="KW-0156">Chromatin regulator</keyword>
<keyword evidence="1 2" id="KW-0539">Nucleus</keyword>
<sequence>MSTNERIKGIQVHRPIIYGSHARLLTEEEKATAPPGHTHRWSIFLASAATPPPAPRASSSNDPPPIDMDYIAGGADDMSYLIKRVVFRLHETYPNPNRMCEKPPYRVTETGWGEFTVPIKITFVPEAGEKAMTLNHAIKLHHWGEPIEAPLPLPVPPATGETPAATPKAEKVETEAATVPKTEAAQTPAAESTPAAAASVPAEGSAPTSEAPTGVATDAATPADASVSATPVAGEVEFAPLPILPTIASSYPVHAWQYDELVFSDPQTNFLNLLNENPPTPLPARNRRPRDQREEHELKAGNKKKARASASARPSISRAGTESRGGTPLAGTPGAQPVGVPGELGSADVPLEFTQEMEKSEHNRLTEMRIKIVEQMDRWREKLIANEKELGKLKEELRA</sequence>
<keyword evidence="3" id="KW-0175">Coiled coil</keyword>
<dbReference type="InterPro" id="IPR005033">
    <property type="entry name" value="YEATS"/>
</dbReference>
<evidence type="ECO:0000256" key="1">
    <source>
        <dbReference type="ARBA" id="ARBA00023242"/>
    </source>
</evidence>
<dbReference type="AlphaFoldDB" id="A0AAF1BLB3"/>
<comment type="function">
    <text evidence="3">Component of the SWR1 complex which mediates the ATP-dependent exchange of histone H2A for an H2A variant leading to transcriptional regulation of selected genes by chromatin remodeling. Component of the NuA4 histone acetyltransferase complex which is involved in transcriptional activation of selected genes principally by acetylation of nucleosomal histones H4 and H2A. The NuA4 complex is also involved in DNA repair. Yaf9 may also be required for viability in conditions in which the structural integrity of the spindle is compromised.</text>
</comment>
<evidence type="ECO:0000256" key="3">
    <source>
        <dbReference type="RuleBase" id="RU367117"/>
    </source>
</evidence>
<dbReference type="GO" id="GO:0005737">
    <property type="term" value="C:cytoplasm"/>
    <property type="evidence" value="ECO:0007669"/>
    <property type="project" value="UniProtKB-SubCell"/>
</dbReference>
<dbReference type="GO" id="GO:0000812">
    <property type="term" value="C:Swr1 complex"/>
    <property type="evidence" value="ECO:0007669"/>
    <property type="project" value="UniProtKB-UniRule"/>
</dbReference>
<comment type="subunit">
    <text evidence="3">Component of the SWR1 chromatin-remodeling complex and of the NuA4 histone acetyltransferase complex.</text>
</comment>
<dbReference type="PROSITE" id="PS51037">
    <property type="entry name" value="YEATS"/>
    <property type="match status" value="1"/>
</dbReference>
<protein>
    <recommendedName>
        <fullName evidence="3">Protein AF-9 homolog</fullName>
    </recommendedName>
</protein>
<dbReference type="RefSeq" id="XP_062628022.1">
    <property type="nucleotide sequence ID" value="XM_062772038.1"/>
</dbReference>
<feature type="domain" description="YEATS" evidence="5">
    <location>
        <begin position="6"/>
        <end position="277"/>
    </location>
</feature>
<feature type="compositionally biased region" description="Low complexity" evidence="4">
    <location>
        <begin position="182"/>
        <end position="206"/>
    </location>
</feature>
<keyword evidence="3" id="KW-0227">DNA damage</keyword>
<dbReference type="EMBL" id="CP086717">
    <property type="protein sequence ID" value="WOO81990.1"/>
    <property type="molecule type" value="Genomic_DNA"/>
</dbReference>
<feature type="compositionally biased region" description="Low complexity" evidence="4">
    <location>
        <begin position="158"/>
        <end position="167"/>
    </location>
</feature>
<evidence type="ECO:0000256" key="2">
    <source>
        <dbReference type="PROSITE-ProRule" id="PRU00376"/>
    </source>
</evidence>
<feature type="compositionally biased region" description="Basic and acidic residues" evidence="4">
    <location>
        <begin position="289"/>
        <end position="300"/>
    </location>
</feature>
<feature type="compositionally biased region" description="Low complexity" evidence="4">
    <location>
        <begin position="308"/>
        <end position="319"/>
    </location>
</feature>
<evidence type="ECO:0000313" key="7">
    <source>
        <dbReference type="Proteomes" id="UP000827549"/>
    </source>
</evidence>
<comment type="domain">
    <text evidence="3">The coiled-coil domain is required for assembly into the NuA4 complex.</text>
</comment>
<dbReference type="Proteomes" id="UP000827549">
    <property type="component" value="Chromosome 4"/>
</dbReference>
<keyword evidence="3" id="KW-0234">DNA repair</keyword>
<dbReference type="GO" id="GO:0006355">
    <property type="term" value="P:regulation of DNA-templated transcription"/>
    <property type="evidence" value="ECO:0007669"/>
    <property type="project" value="InterPro"/>
</dbReference>
<reference evidence="6" key="1">
    <citation type="submission" date="2023-10" db="EMBL/GenBank/DDBJ databases">
        <authorList>
            <person name="Noh H."/>
        </authorList>
    </citation>
    <scope>NUCLEOTIDE SEQUENCE</scope>
    <source>
        <strain evidence="6">DUCC4014</strain>
    </source>
</reference>
<keyword evidence="3" id="KW-0963">Cytoplasm</keyword>
<dbReference type="GO" id="GO:0006325">
    <property type="term" value="P:chromatin organization"/>
    <property type="evidence" value="ECO:0007669"/>
    <property type="project" value="UniProtKB-KW"/>
</dbReference>
<accession>A0AAF1BLB3</accession>
<keyword evidence="3" id="KW-0804">Transcription</keyword>
<organism evidence="6 7">
    <name type="scientific">Vanrija pseudolonga</name>
    <dbReference type="NCBI Taxonomy" id="143232"/>
    <lineage>
        <taxon>Eukaryota</taxon>
        <taxon>Fungi</taxon>
        <taxon>Dikarya</taxon>
        <taxon>Basidiomycota</taxon>
        <taxon>Agaricomycotina</taxon>
        <taxon>Tremellomycetes</taxon>
        <taxon>Trichosporonales</taxon>
        <taxon>Trichosporonaceae</taxon>
        <taxon>Vanrija</taxon>
    </lineage>
</organism>
<comment type="similarity">
    <text evidence="3">Belongs to the YAF9 family.</text>
</comment>
<dbReference type="GeneID" id="87808724"/>
<comment type="subcellular location">
    <subcellularLocation>
        <location evidence="3">Nucleus</location>
    </subcellularLocation>
    <subcellularLocation>
        <location evidence="3">Cytoplasm</location>
    </subcellularLocation>
</comment>
<keyword evidence="7" id="KW-1185">Reference proteome</keyword>
<dbReference type="GO" id="GO:0006281">
    <property type="term" value="P:DNA repair"/>
    <property type="evidence" value="ECO:0007669"/>
    <property type="project" value="UniProtKB-UniRule"/>
</dbReference>
<proteinExistence type="inferred from homology"/>
<dbReference type="Pfam" id="PF03366">
    <property type="entry name" value="YEATS"/>
    <property type="match status" value="1"/>
</dbReference>
<keyword evidence="3" id="KW-0010">Activator</keyword>
<evidence type="ECO:0000259" key="5">
    <source>
        <dbReference type="PROSITE" id="PS51037"/>
    </source>
</evidence>